<gene>
    <name evidence="2" type="ORF">UFOPK2242_01489</name>
    <name evidence="3" type="ORF">UFOPK3317_00571</name>
    <name evidence="4" type="ORF">UFOPK3974_01417</name>
    <name evidence="5" type="ORF">UFOPK4071_00946</name>
</gene>
<dbReference type="InterPro" id="IPR023799">
    <property type="entry name" value="RbfA_dom_sf"/>
</dbReference>
<dbReference type="NCBIfam" id="TIGR00082">
    <property type="entry name" value="rbfA"/>
    <property type="match status" value="1"/>
</dbReference>
<evidence type="ECO:0000313" key="3">
    <source>
        <dbReference type="EMBL" id="CAB4864166.1"/>
    </source>
</evidence>
<dbReference type="EMBL" id="CAFBOR010000238">
    <property type="protein sequence ID" value="CAB4999540.1"/>
    <property type="molecule type" value="Genomic_DNA"/>
</dbReference>
<evidence type="ECO:0000313" key="2">
    <source>
        <dbReference type="EMBL" id="CAB4671646.1"/>
    </source>
</evidence>
<evidence type="ECO:0000313" key="5">
    <source>
        <dbReference type="EMBL" id="CAB5015369.1"/>
    </source>
</evidence>
<feature type="compositionally biased region" description="Polar residues" evidence="1">
    <location>
        <begin position="152"/>
        <end position="162"/>
    </location>
</feature>
<dbReference type="AlphaFoldDB" id="A0A6J6MCI7"/>
<dbReference type="GO" id="GO:0005829">
    <property type="term" value="C:cytosol"/>
    <property type="evidence" value="ECO:0007669"/>
    <property type="project" value="TreeGrafter"/>
</dbReference>
<organism evidence="2">
    <name type="scientific">freshwater metagenome</name>
    <dbReference type="NCBI Taxonomy" id="449393"/>
    <lineage>
        <taxon>unclassified sequences</taxon>
        <taxon>metagenomes</taxon>
        <taxon>ecological metagenomes</taxon>
    </lineage>
</organism>
<dbReference type="PANTHER" id="PTHR33515">
    <property type="entry name" value="RIBOSOME-BINDING FACTOR A, CHLOROPLASTIC-RELATED"/>
    <property type="match status" value="1"/>
</dbReference>
<dbReference type="HAMAP" id="MF_00003">
    <property type="entry name" value="RbfA"/>
    <property type="match status" value="1"/>
</dbReference>
<dbReference type="EMBL" id="CAFBLK010000077">
    <property type="protein sequence ID" value="CAB4864166.1"/>
    <property type="molecule type" value="Genomic_DNA"/>
</dbReference>
<evidence type="ECO:0000313" key="4">
    <source>
        <dbReference type="EMBL" id="CAB4999540.1"/>
    </source>
</evidence>
<dbReference type="EMBL" id="CAEZWM010000240">
    <property type="protein sequence ID" value="CAB4671646.1"/>
    <property type="molecule type" value="Genomic_DNA"/>
</dbReference>
<dbReference type="InterPro" id="IPR015946">
    <property type="entry name" value="KH_dom-like_a/b"/>
</dbReference>
<proteinExistence type="inferred from homology"/>
<protein>
    <submittedName>
        <fullName evidence="2">Unannotated protein</fullName>
    </submittedName>
</protein>
<dbReference type="Gene3D" id="3.30.300.20">
    <property type="match status" value="1"/>
</dbReference>
<name>A0A6J6MCI7_9ZZZZ</name>
<dbReference type="Pfam" id="PF02033">
    <property type="entry name" value="RBFA"/>
    <property type="match status" value="1"/>
</dbReference>
<dbReference type="PANTHER" id="PTHR33515:SF1">
    <property type="entry name" value="RIBOSOME-BINDING FACTOR A, CHLOROPLASTIC-RELATED"/>
    <property type="match status" value="1"/>
</dbReference>
<evidence type="ECO:0000256" key="1">
    <source>
        <dbReference type="SAM" id="MobiDB-lite"/>
    </source>
</evidence>
<dbReference type="GO" id="GO:0043024">
    <property type="term" value="F:ribosomal small subunit binding"/>
    <property type="evidence" value="ECO:0007669"/>
    <property type="project" value="TreeGrafter"/>
</dbReference>
<dbReference type="EMBL" id="CAFBPF010000116">
    <property type="protein sequence ID" value="CAB5015369.1"/>
    <property type="molecule type" value="Genomic_DNA"/>
</dbReference>
<feature type="region of interest" description="Disordered" evidence="1">
    <location>
        <begin position="143"/>
        <end position="162"/>
    </location>
</feature>
<sequence length="162" mass="17522">MSGRNTPRQYPRSARVNEVVQQVIAEELERLSDPRLGFVTITGVDVSADLRHADVFYTVLGSEQEHIDTAAGLKAAKSLLRATLGRQVRMKYLPDLHFAEDPGLEQGLRIEAILRGIQDQEKATAEANALAAQEAAQDAAQLGALEDAESVTDVTDTPDPSA</sequence>
<dbReference type="SUPFAM" id="SSF89919">
    <property type="entry name" value="Ribosome-binding factor A, RbfA"/>
    <property type="match status" value="1"/>
</dbReference>
<dbReference type="InterPro" id="IPR000238">
    <property type="entry name" value="RbfA"/>
</dbReference>
<accession>A0A6J6MCI7</accession>
<reference evidence="2" key="1">
    <citation type="submission" date="2020-05" db="EMBL/GenBank/DDBJ databases">
        <authorList>
            <person name="Chiriac C."/>
            <person name="Salcher M."/>
            <person name="Ghai R."/>
            <person name="Kavagutti S V."/>
        </authorList>
    </citation>
    <scope>NUCLEOTIDE SEQUENCE</scope>
</reference>
<dbReference type="GO" id="GO:0006364">
    <property type="term" value="P:rRNA processing"/>
    <property type="evidence" value="ECO:0007669"/>
    <property type="project" value="InterPro"/>
</dbReference>